<keyword evidence="4" id="KW-1185">Reference proteome</keyword>
<dbReference type="RefSeq" id="WP_155343048.1">
    <property type="nucleotide sequence ID" value="NZ_BAAAHM010000011.1"/>
</dbReference>
<evidence type="ECO:0000259" key="2">
    <source>
        <dbReference type="Pfam" id="PF12158"/>
    </source>
</evidence>
<evidence type="ECO:0000313" key="3">
    <source>
        <dbReference type="EMBL" id="GES17895.1"/>
    </source>
</evidence>
<reference evidence="3 4" key="1">
    <citation type="submission" date="2019-10" db="EMBL/GenBank/DDBJ databases">
        <title>Whole genome shotgun sequence of Acrocarpospora pleiomorpha NBRC 16267.</title>
        <authorList>
            <person name="Ichikawa N."/>
            <person name="Kimura A."/>
            <person name="Kitahashi Y."/>
            <person name="Komaki H."/>
            <person name="Oguchi A."/>
        </authorList>
    </citation>
    <scope>NUCLEOTIDE SEQUENCE [LARGE SCALE GENOMIC DNA]</scope>
    <source>
        <strain evidence="3 4">NBRC 16267</strain>
    </source>
</reference>
<accession>A0A5M3X892</accession>
<keyword evidence="1" id="KW-0472">Membrane</keyword>
<feature type="domain" description="DUF3592" evidence="2">
    <location>
        <begin position="40"/>
        <end position="112"/>
    </location>
</feature>
<sequence length="142" mass="15358">MVWQVLFAVMIEFLGLHLVARGREVIVVARGFQGRSVTSRGEVVRLRVSREGVPQKPRYSHVYHPVLRFVTADGVRVEAESPVGANPAPAQPGDVVAIRYDPADPRQVRIDDLRGRGTLVGGILIGLGVTFLTAALGLLILG</sequence>
<proteinExistence type="predicted"/>
<organism evidence="3 4">
    <name type="scientific">Acrocarpospora pleiomorpha</name>
    <dbReference type="NCBI Taxonomy" id="90975"/>
    <lineage>
        <taxon>Bacteria</taxon>
        <taxon>Bacillati</taxon>
        <taxon>Actinomycetota</taxon>
        <taxon>Actinomycetes</taxon>
        <taxon>Streptosporangiales</taxon>
        <taxon>Streptosporangiaceae</taxon>
        <taxon>Acrocarpospora</taxon>
    </lineage>
</organism>
<keyword evidence="1" id="KW-1133">Transmembrane helix</keyword>
<gene>
    <name evidence="3" type="ORF">Aple_007900</name>
</gene>
<name>A0A5M3X892_9ACTN</name>
<feature type="transmembrane region" description="Helical" evidence="1">
    <location>
        <begin position="119"/>
        <end position="141"/>
    </location>
</feature>
<dbReference type="EMBL" id="BLAF01000005">
    <property type="protein sequence ID" value="GES17895.1"/>
    <property type="molecule type" value="Genomic_DNA"/>
</dbReference>
<dbReference type="Pfam" id="PF12158">
    <property type="entry name" value="DUF3592"/>
    <property type="match status" value="1"/>
</dbReference>
<dbReference type="Proteomes" id="UP000377595">
    <property type="component" value="Unassembled WGS sequence"/>
</dbReference>
<evidence type="ECO:0000313" key="4">
    <source>
        <dbReference type="Proteomes" id="UP000377595"/>
    </source>
</evidence>
<dbReference type="OrthoDB" id="4212335at2"/>
<comment type="caution">
    <text evidence="3">The sequence shown here is derived from an EMBL/GenBank/DDBJ whole genome shotgun (WGS) entry which is preliminary data.</text>
</comment>
<dbReference type="InterPro" id="IPR021994">
    <property type="entry name" value="DUF3592"/>
</dbReference>
<dbReference type="AlphaFoldDB" id="A0A5M3X892"/>
<keyword evidence="1" id="KW-0812">Transmembrane</keyword>
<protein>
    <recommendedName>
        <fullName evidence="2">DUF3592 domain-containing protein</fullName>
    </recommendedName>
</protein>
<evidence type="ECO:0000256" key="1">
    <source>
        <dbReference type="SAM" id="Phobius"/>
    </source>
</evidence>